<feature type="domain" description="Core-binding (CB)" evidence="7">
    <location>
        <begin position="1"/>
        <end position="87"/>
    </location>
</feature>
<accession>A0A1G7JZQ5</accession>
<keyword evidence="2" id="KW-0229">DNA integration</keyword>
<dbReference type="PANTHER" id="PTHR30349:SF41">
    <property type="entry name" value="INTEGRASE_RECOMBINASE PROTEIN MJ0367-RELATED"/>
    <property type="match status" value="1"/>
</dbReference>
<dbReference type="InterPro" id="IPR010998">
    <property type="entry name" value="Integrase_recombinase_N"/>
</dbReference>
<dbReference type="SUPFAM" id="SSF56349">
    <property type="entry name" value="DNA breaking-rejoining enzymes"/>
    <property type="match status" value="1"/>
</dbReference>
<dbReference type="Gene3D" id="1.10.443.10">
    <property type="entry name" value="Intergrase catalytic core"/>
    <property type="match status" value="1"/>
</dbReference>
<evidence type="ECO:0000256" key="5">
    <source>
        <dbReference type="PROSITE-ProRule" id="PRU01248"/>
    </source>
</evidence>
<organism evidence="8 9">
    <name type="scientific">Sporolituus thermophilus DSM 23256</name>
    <dbReference type="NCBI Taxonomy" id="1123285"/>
    <lineage>
        <taxon>Bacteria</taxon>
        <taxon>Bacillati</taxon>
        <taxon>Bacillota</taxon>
        <taxon>Negativicutes</taxon>
        <taxon>Selenomonadales</taxon>
        <taxon>Sporomusaceae</taxon>
        <taxon>Sporolituus</taxon>
    </lineage>
</organism>
<protein>
    <submittedName>
        <fullName evidence="8">Integrase/recombinase XerD</fullName>
    </submittedName>
</protein>
<dbReference type="PROSITE" id="PS51898">
    <property type="entry name" value="TYR_RECOMBINASE"/>
    <property type="match status" value="1"/>
</dbReference>
<evidence type="ECO:0000313" key="9">
    <source>
        <dbReference type="Proteomes" id="UP000243333"/>
    </source>
</evidence>
<keyword evidence="9" id="KW-1185">Reference proteome</keyword>
<evidence type="ECO:0000256" key="3">
    <source>
        <dbReference type="ARBA" id="ARBA00023125"/>
    </source>
</evidence>
<name>A0A1G7JZQ5_9FIRM</name>
<reference evidence="9" key="1">
    <citation type="submission" date="2016-10" db="EMBL/GenBank/DDBJ databases">
        <authorList>
            <person name="Varghese N."/>
            <person name="Submissions S."/>
        </authorList>
    </citation>
    <scope>NUCLEOTIDE SEQUENCE [LARGE SCALE GENOMIC DNA]</scope>
    <source>
        <strain evidence="9">DSM 23256</strain>
    </source>
</reference>
<dbReference type="InterPro" id="IPR044068">
    <property type="entry name" value="CB"/>
</dbReference>
<keyword evidence="3 5" id="KW-0238">DNA-binding</keyword>
<dbReference type="Pfam" id="PF02899">
    <property type="entry name" value="Phage_int_SAM_1"/>
    <property type="match status" value="1"/>
</dbReference>
<evidence type="ECO:0000313" key="8">
    <source>
        <dbReference type="EMBL" id="SDF30370.1"/>
    </source>
</evidence>
<dbReference type="AlphaFoldDB" id="A0A1G7JZQ5"/>
<dbReference type="Gene3D" id="1.10.150.130">
    <property type="match status" value="1"/>
</dbReference>
<dbReference type="InterPro" id="IPR002104">
    <property type="entry name" value="Integrase_catalytic"/>
</dbReference>
<dbReference type="InterPro" id="IPR011010">
    <property type="entry name" value="DNA_brk_join_enz"/>
</dbReference>
<dbReference type="GO" id="GO:0015074">
    <property type="term" value="P:DNA integration"/>
    <property type="evidence" value="ECO:0007669"/>
    <property type="project" value="InterPro"/>
</dbReference>
<evidence type="ECO:0000259" key="7">
    <source>
        <dbReference type="PROSITE" id="PS51900"/>
    </source>
</evidence>
<dbReference type="InterPro" id="IPR050090">
    <property type="entry name" value="Tyrosine_recombinase_XerCD"/>
</dbReference>
<evidence type="ECO:0000259" key="6">
    <source>
        <dbReference type="PROSITE" id="PS51898"/>
    </source>
</evidence>
<proteinExistence type="inferred from homology"/>
<dbReference type="PROSITE" id="PS51900">
    <property type="entry name" value="CB"/>
    <property type="match status" value="1"/>
</dbReference>
<comment type="similarity">
    <text evidence="1">Belongs to the 'phage' integrase family.</text>
</comment>
<feature type="domain" description="Tyr recombinase" evidence="6">
    <location>
        <begin position="108"/>
        <end position="294"/>
    </location>
</feature>
<dbReference type="GO" id="GO:0003677">
    <property type="term" value="F:DNA binding"/>
    <property type="evidence" value="ECO:0007669"/>
    <property type="project" value="UniProtKB-UniRule"/>
</dbReference>
<dbReference type="RefSeq" id="WP_171904603.1">
    <property type="nucleotide sequence ID" value="NZ_FNBU01000006.1"/>
</dbReference>
<dbReference type="STRING" id="1123285.SAMN05660235_01143"/>
<dbReference type="Proteomes" id="UP000243333">
    <property type="component" value="Unassembled WGS sequence"/>
</dbReference>
<evidence type="ECO:0000256" key="2">
    <source>
        <dbReference type="ARBA" id="ARBA00022908"/>
    </source>
</evidence>
<dbReference type="InterPro" id="IPR004107">
    <property type="entry name" value="Integrase_SAM-like_N"/>
</dbReference>
<sequence>MTFGEAKKIFLIAKKAQNIAETTYSSYEQVLRFFGQWLYEEKQVIDIEHITSDFIREFFAMLKNQGKRGITLRDYYIVFNVFFNFLYNEEYLHKNPMKNITKPKTEKKQMRTFTAQEIAKMLNCWDKNTFWGYRNYCMFCLLFSTGIRKSEIINLTLADINITNDLIRIAQGKGMKERFVPIGKTMKKVLQHYLKMREEYLQEEECKWLFFSQRQKKKLTPSGLNCLFRRLKQELNLQGEKISCHTWRHTFAKNYLLNGGDIFSLQKILGHSDIATTKNYLNLTDHEMKMQHAKFNPLDNRDWLY</sequence>
<dbReference type="InterPro" id="IPR013762">
    <property type="entry name" value="Integrase-like_cat_sf"/>
</dbReference>
<dbReference type="PANTHER" id="PTHR30349">
    <property type="entry name" value="PHAGE INTEGRASE-RELATED"/>
    <property type="match status" value="1"/>
</dbReference>
<dbReference type="Pfam" id="PF00589">
    <property type="entry name" value="Phage_integrase"/>
    <property type="match status" value="1"/>
</dbReference>
<evidence type="ECO:0000256" key="4">
    <source>
        <dbReference type="ARBA" id="ARBA00023172"/>
    </source>
</evidence>
<gene>
    <name evidence="8" type="ORF">SAMN05660235_01143</name>
</gene>
<evidence type="ECO:0000256" key="1">
    <source>
        <dbReference type="ARBA" id="ARBA00008857"/>
    </source>
</evidence>
<dbReference type="EMBL" id="FNBU01000006">
    <property type="protein sequence ID" value="SDF30370.1"/>
    <property type="molecule type" value="Genomic_DNA"/>
</dbReference>
<keyword evidence="4" id="KW-0233">DNA recombination</keyword>
<dbReference type="GO" id="GO:0006310">
    <property type="term" value="P:DNA recombination"/>
    <property type="evidence" value="ECO:0007669"/>
    <property type="project" value="UniProtKB-KW"/>
</dbReference>